<dbReference type="Gene3D" id="2.40.160.60">
    <property type="entry name" value="Outer membrane protein transport protein (OMPP1/FadL/TodX)"/>
    <property type="match status" value="1"/>
</dbReference>
<dbReference type="SUPFAM" id="SSF56935">
    <property type="entry name" value="Porins"/>
    <property type="match status" value="1"/>
</dbReference>
<keyword evidence="2" id="KW-1185">Reference proteome</keyword>
<proteinExistence type="predicted"/>
<evidence type="ECO:0000313" key="2">
    <source>
        <dbReference type="Proteomes" id="UP000294835"/>
    </source>
</evidence>
<reference evidence="1 2" key="1">
    <citation type="submission" date="2019-03" db="EMBL/GenBank/DDBJ databases">
        <title>Genomic Encyclopedia of Type Strains, Phase IV (KMG-IV): sequencing the most valuable type-strain genomes for metagenomic binning, comparative biology and taxonomic classification.</title>
        <authorList>
            <person name="Goeker M."/>
        </authorList>
    </citation>
    <scope>NUCLEOTIDE SEQUENCE [LARGE SCALE GENOMIC DNA]</scope>
    <source>
        <strain evidence="1 2">DSM 18063</strain>
    </source>
</reference>
<name>A0A4R2Q2T6_9RHOB</name>
<gene>
    <name evidence="1" type="ORF">EV662_1039</name>
</gene>
<dbReference type="EMBL" id="SLXP01000003">
    <property type="protein sequence ID" value="TCP42104.1"/>
    <property type="molecule type" value="Genomic_DNA"/>
</dbReference>
<comment type="caution">
    <text evidence="1">The sequence shown here is derived from an EMBL/GenBank/DDBJ whole genome shotgun (WGS) entry which is preliminary data.</text>
</comment>
<evidence type="ECO:0000313" key="1">
    <source>
        <dbReference type="EMBL" id="TCP42104.1"/>
    </source>
</evidence>
<organism evidence="1 2">
    <name type="scientific">Rhodovulum marinum</name>
    <dbReference type="NCBI Taxonomy" id="320662"/>
    <lineage>
        <taxon>Bacteria</taxon>
        <taxon>Pseudomonadati</taxon>
        <taxon>Pseudomonadota</taxon>
        <taxon>Alphaproteobacteria</taxon>
        <taxon>Rhodobacterales</taxon>
        <taxon>Paracoccaceae</taxon>
        <taxon>Rhodovulum</taxon>
    </lineage>
</organism>
<accession>A0A4R2Q2T6</accession>
<dbReference type="Proteomes" id="UP000294835">
    <property type="component" value="Unassembled WGS sequence"/>
</dbReference>
<protein>
    <submittedName>
        <fullName evidence="1">Long-subunit fatty acid transport protein</fullName>
    </submittedName>
</protein>
<sequence>MGAAAVVACAGAASAGGVERSTQSVGILFEEGNYVELGFARVAPDVSGVQLFDALGKFAGASSGDMSDDYTTWSLGFKTDLSERISFALVIDEPIGADLTYGDLDYIYAPSTASLDSVGVTGMLRYKFDNQVSIYGGIRGVRTSGTADLFTGYSLTTSTETDFGYLVGIAWEKPEIAARVALTYNSAITHDFDAVENGIPTEFTTKLPESVNLEFQTGIAADTLLFGSVRWVNWTQFSIDPDIYRATAGGVFVDYESDTITYNLGVGRKFNDAWSGAITIGYEPANNDFAGNLGPTDGFTSVGLAVTHTRGNMKITAGARYVWIGDAETEAPPALAGATGVPLGSFKDNTAVAFGVRVGYYF</sequence>
<dbReference type="AlphaFoldDB" id="A0A4R2Q2T6"/>